<evidence type="ECO:0000259" key="3">
    <source>
        <dbReference type="PROSITE" id="PS50800"/>
    </source>
</evidence>
<name>F1A2V8_DICPU</name>
<dbReference type="VEuPathDB" id="AmoebaDB:DICPUDRAFT_158938"/>
<dbReference type="PROSITE" id="PS50800">
    <property type="entry name" value="SAP"/>
    <property type="match status" value="1"/>
</dbReference>
<feature type="transmembrane region" description="Helical" evidence="2">
    <location>
        <begin position="146"/>
        <end position="172"/>
    </location>
</feature>
<dbReference type="KEGG" id="dpp:DICPUDRAFT_158938"/>
<feature type="region of interest" description="Disordered" evidence="1">
    <location>
        <begin position="377"/>
        <end position="436"/>
    </location>
</feature>
<feature type="region of interest" description="Disordered" evidence="1">
    <location>
        <begin position="305"/>
        <end position="351"/>
    </location>
</feature>
<organism evidence="4 5">
    <name type="scientific">Dictyostelium purpureum</name>
    <name type="common">Slime mold</name>
    <dbReference type="NCBI Taxonomy" id="5786"/>
    <lineage>
        <taxon>Eukaryota</taxon>
        <taxon>Amoebozoa</taxon>
        <taxon>Evosea</taxon>
        <taxon>Eumycetozoa</taxon>
        <taxon>Dictyostelia</taxon>
        <taxon>Dictyosteliales</taxon>
        <taxon>Dictyosteliaceae</taxon>
        <taxon>Dictyostelium</taxon>
    </lineage>
</organism>
<proteinExistence type="predicted"/>
<feature type="domain" description="SAP" evidence="3">
    <location>
        <begin position="451"/>
        <end position="485"/>
    </location>
</feature>
<keyword evidence="5" id="KW-1185">Reference proteome</keyword>
<keyword evidence="2" id="KW-0472">Membrane</keyword>
<dbReference type="InterPro" id="IPR051904">
    <property type="entry name" value="UPF0746_actin_org"/>
</dbReference>
<gene>
    <name evidence="4" type="ORF">DICPUDRAFT_158938</name>
</gene>
<feature type="compositionally biased region" description="Low complexity" evidence="1">
    <location>
        <begin position="16"/>
        <end position="32"/>
    </location>
</feature>
<dbReference type="PANTHER" id="PTHR32488">
    <property type="entry name" value="UPF0746 PROTEIN DDB_G0280785-RELATED"/>
    <property type="match status" value="1"/>
</dbReference>
<dbReference type="GeneID" id="10505317"/>
<accession>F1A2V8</accession>
<keyword evidence="2" id="KW-1133">Transmembrane helix</keyword>
<dbReference type="PANTHER" id="PTHR32488:SF76">
    <property type="entry name" value="ANKYRIN REPEAT-CONTAINING PROTEIN-RELATED"/>
    <property type="match status" value="1"/>
</dbReference>
<dbReference type="FunCoup" id="F1A2V8">
    <property type="interactions" value="2"/>
</dbReference>
<feature type="region of interest" description="Disordered" evidence="1">
    <location>
        <begin position="1"/>
        <end position="40"/>
    </location>
</feature>
<feature type="compositionally biased region" description="Low complexity" evidence="1">
    <location>
        <begin position="412"/>
        <end position="436"/>
    </location>
</feature>
<keyword evidence="2" id="KW-0812">Transmembrane</keyword>
<evidence type="ECO:0000256" key="2">
    <source>
        <dbReference type="SAM" id="Phobius"/>
    </source>
</evidence>
<dbReference type="InterPro" id="IPR003034">
    <property type="entry name" value="SAP_dom"/>
</dbReference>
<evidence type="ECO:0000313" key="4">
    <source>
        <dbReference type="EMBL" id="EGC29475.1"/>
    </source>
</evidence>
<dbReference type="eggNOG" id="ENOG502RHBT">
    <property type="taxonomic scope" value="Eukaryota"/>
</dbReference>
<evidence type="ECO:0000256" key="1">
    <source>
        <dbReference type="SAM" id="MobiDB-lite"/>
    </source>
</evidence>
<protein>
    <recommendedName>
        <fullName evidence="3">SAP domain-containing protein</fullName>
    </recommendedName>
</protein>
<dbReference type="SUPFAM" id="SSF68906">
    <property type="entry name" value="SAP domain"/>
    <property type="match status" value="1"/>
</dbReference>
<dbReference type="Proteomes" id="UP000001064">
    <property type="component" value="Unassembled WGS sequence"/>
</dbReference>
<reference evidence="5" key="1">
    <citation type="journal article" date="2011" name="Genome Biol.">
        <title>Comparative genomics of the social amoebae Dictyostelium discoideum and Dictyostelium purpureum.</title>
        <authorList>
            <consortium name="US DOE Joint Genome Institute (JGI-PGF)"/>
            <person name="Sucgang R."/>
            <person name="Kuo A."/>
            <person name="Tian X."/>
            <person name="Salerno W."/>
            <person name="Parikh A."/>
            <person name="Feasley C.L."/>
            <person name="Dalin E."/>
            <person name="Tu H."/>
            <person name="Huang E."/>
            <person name="Barry K."/>
            <person name="Lindquist E."/>
            <person name="Shapiro H."/>
            <person name="Bruce D."/>
            <person name="Schmutz J."/>
            <person name="Salamov A."/>
            <person name="Fey P."/>
            <person name="Gaudet P."/>
            <person name="Anjard C."/>
            <person name="Babu M.M."/>
            <person name="Basu S."/>
            <person name="Bushmanova Y."/>
            <person name="van der Wel H."/>
            <person name="Katoh-Kurasawa M."/>
            <person name="Dinh C."/>
            <person name="Coutinho P.M."/>
            <person name="Saito T."/>
            <person name="Elias M."/>
            <person name="Schaap P."/>
            <person name="Kay R.R."/>
            <person name="Henrissat B."/>
            <person name="Eichinger L."/>
            <person name="Rivero F."/>
            <person name="Putnam N.H."/>
            <person name="West C.M."/>
            <person name="Loomis W.F."/>
            <person name="Chisholm R.L."/>
            <person name="Shaulsky G."/>
            <person name="Strassmann J.E."/>
            <person name="Queller D.C."/>
            <person name="Kuspa A."/>
            <person name="Grigoriev I.V."/>
        </authorList>
    </citation>
    <scope>NUCLEOTIDE SEQUENCE [LARGE SCALE GENOMIC DNA]</scope>
    <source>
        <strain evidence="5">QSDP1</strain>
    </source>
</reference>
<dbReference type="RefSeq" id="XP_003294004.1">
    <property type="nucleotide sequence ID" value="XM_003293956.1"/>
</dbReference>
<sequence length="1289" mass="149001">MGLKIIDGSIVNDENSSSTTSSPSHSYISTSSPMVQPRRRNSIASLSDFRTQRNKINYNNSNNEINQLKKSFNEINVLNGDNNNNNNNNNINDNNNSGSFFKKFKIYKYFEEIFSIIIFKNPTMVQIIDTLELSTKIFNVEMKLKYLVAICIFTQILFKSWGLLISLLIFYLGTFYNKLDSSINNNNKKESEDNSTLNNSNNNINIRNSNNSLNNSFSKINTLSSSNNKNINLSKSSPIQTNNINTLNNSGINYQKQCTCNKSALSKSSSRIQTLSSPLLRSCSYCSPPSPFSLSSSLPSLATNSRSFNNANNNNNYTHNEEDEDWEEYLDSSDEYEDEDDEESLSSSPAYYLYNSPNLRQACNKVSILKNKRLNNEEGGSDIEEKSKKKKKVDQSGAEENTVPDSEINSDNKTNINNGNEENNNSSSTNSCNNNNNNINNNTLNYDVFINNSYKLNELKEISNSLGLPAKGKKDEMYERIKDLLLYQKSLINEANQKEAINSFNKTQELLIKDIDPLEVSFWKVFRNKYLFNFLFSNFIFKSANNYQMIYSVHRIFHGYSNAAEILKDKVKRGDFLTFKHLHSYANDGYYLTFKNIQKENQENKNFYDKFFKNYCSTEGDKSIIKNIFSTNNILAFKLFIPRKDILNKVGLPTIASYKSFKMVHHLYKEGWNTSRVSHIIKIVKNIGKIRKGTTTKAPPFLEITDPAIGFTEQQLNSSIHDLLDTTSVLINNSIANNKNTTNGDSEGHKDYIAFLDSLFLNGDQRDKIVNLLLEKDKYINTLESIIKKENLSSELNKEISTNANINENKTTITDFDNEKTNLKVEAIGIDTLELKSLILQSLDYLYSFQSTIPINYYILFKEKDQIIEELKVLSNNLNSSISGYYQQCLDVFRMGKYRNIQSPIFSDFFKDITKICEKNDMGPIFKSIIETNNIDFINYLLRDNTIVFFKNLPAIFEGIKSTAVLDYFFKKYQDVFFSSNNSNWIYISDFSIIEHYENLMESLKRTFSISEFESNKGKGMKLELGLELLIRALSNPNLYHLPEEVNLSIFSNIFSNYLNENKQVALFISLFKFNRFGTIPLADLFKKYGGERLYLIGDWLFKNQVKLEYYNSYFHNLQVNSGNGIIHFFISTSMMLDLLRQTGRFDDISKLENLSVFQILERVPPCRANQLFLDMFFKFYLENQTEDTYCFKTYYYFSNIILDFGNFQFLKYLALKHGNILIKKQNNTKGVFSTKEIKKLLERALKLKYVEIADLLLNYIKMTECEFKKIVNKEESFLYKSLINKIKK</sequence>
<dbReference type="InParanoid" id="F1A2V8"/>
<dbReference type="InterPro" id="IPR036361">
    <property type="entry name" value="SAP_dom_sf"/>
</dbReference>
<feature type="compositionally biased region" description="Acidic residues" evidence="1">
    <location>
        <begin position="321"/>
        <end position="344"/>
    </location>
</feature>
<evidence type="ECO:0000313" key="5">
    <source>
        <dbReference type="Proteomes" id="UP000001064"/>
    </source>
</evidence>
<dbReference type="OrthoDB" id="21509at2759"/>
<dbReference type="EMBL" id="GL871427">
    <property type="protein sequence ID" value="EGC29475.1"/>
    <property type="molecule type" value="Genomic_DNA"/>
</dbReference>